<name>A0ABP9BKG8_9ACTN</name>
<organism evidence="3 4">
    <name type="scientific">Streptomyces sanyensis</name>
    <dbReference type="NCBI Taxonomy" id="568869"/>
    <lineage>
        <taxon>Bacteria</taxon>
        <taxon>Bacillati</taxon>
        <taxon>Actinomycetota</taxon>
        <taxon>Actinomycetes</taxon>
        <taxon>Kitasatosporales</taxon>
        <taxon>Streptomycetaceae</taxon>
        <taxon>Streptomyces</taxon>
    </lineage>
</organism>
<accession>A0ABP9BKG8</accession>
<evidence type="ECO:0000259" key="2">
    <source>
        <dbReference type="Pfam" id="PF13021"/>
    </source>
</evidence>
<comment type="caution">
    <text evidence="3">The sequence shown here is derived from an EMBL/GenBank/DDBJ whole genome shotgun (WGS) entry which is preliminary data.</text>
</comment>
<dbReference type="Proteomes" id="UP001501147">
    <property type="component" value="Unassembled WGS sequence"/>
</dbReference>
<feature type="region of interest" description="Disordered" evidence="1">
    <location>
        <begin position="148"/>
        <end position="173"/>
    </location>
</feature>
<keyword evidence="4" id="KW-1185">Reference proteome</keyword>
<sequence>MGTDDGVREPLGALPQPAGVERHAEDEAEYAVLLDRYNTVLDELFAGGEAYVVTSEWAAPSEPTDPSAHRAALHPEGTLWTTLDDTDDPDPAFHIRWYFYADRRPWQRGCLDPLLRAVTDDTLPGGVLVTDPGFTRIHHPYDGGADVILPTSGERDRLRNRHSARLSTHPSGY</sequence>
<reference evidence="4" key="1">
    <citation type="journal article" date="2019" name="Int. J. Syst. Evol. Microbiol.">
        <title>The Global Catalogue of Microorganisms (GCM) 10K type strain sequencing project: providing services to taxonomists for standard genome sequencing and annotation.</title>
        <authorList>
            <consortium name="The Broad Institute Genomics Platform"/>
            <consortium name="The Broad Institute Genome Sequencing Center for Infectious Disease"/>
            <person name="Wu L."/>
            <person name="Ma J."/>
        </authorList>
    </citation>
    <scope>NUCLEOTIDE SEQUENCE [LARGE SCALE GENOMIC DNA]</scope>
    <source>
        <strain evidence="4">JCM 18324</strain>
    </source>
</reference>
<dbReference type="EMBL" id="BAABJV010000026">
    <property type="protein sequence ID" value="GAA4795538.1"/>
    <property type="molecule type" value="Genomic_DNA"/>
</dbReference>
<dbReference type="Pfam" id="PF13021">
    <property type="entry name" value="DUF3885"/>
    <property type="match status" value="1"/>
</dbReference>
<dbReference type="InterPro" id="IPR024976">
    <property type="entry name" value="DUF3885"/>
</dbReference>
<protein>
    <recommendedName>
        <fullName evidence="2">DUF3885 domain-containing protein</fullName>
    </recommendedName>
</protein>
<feature type="domain" description="DUF3885" evidence="2">
    <location>
        <begin position="22"/>
        <end position="170"/>
    </location>
</feature>
<feature type="region of interest" description="Disordered" evidence="1">
    <location>
        <begin position="1"/>
        <end position="23"/>
    </location>
</feature>
<proteinExistence type="predicted"/>
<evidence type="ECO:0000313" key="3">
    <source>
        <dbReference type="EMBL" id="GAA4795538.1"/>
    </source>
</evidence>
<gene>
    <name evidence="3" type="ORF">GCM10023329_55240</name>
</gene>
<dbReference type="RefSeq" id="WP_345616231.1">
    <property type="nucleotide sequence ID" value="NZ_BAABJV010000026.1"/>
</dbReference>
<evidence type="ECO:0000256" key="1">
    <source>
        <dbReference type="SAM" id="MobiDB-lite"/>
    </source>
</evidence>
<evidence type="ECO:0000313" key="4">
    <source>
        <dbReference type="Proteomes" id="UP001501147"/>
    </source>
</evidence>